<dbReference type="Gene3D" id="3.40.630.40">
    <property type="entry name" value="Zn-dependent exopeptidases"/>
    <property type="match status" value="1"/>
</dbReference>
<evidence type="ECO:0000313" key="2">
    <source>
        <dbReference type="EMBL" id="NNJ24113.1"/>
    </source>
</evidence>
<dbReference type="SUPFAM" id="SSF53187">
    <property type="entry name" value="Zn-dependent exopeptidases"/>
    <property type="match status" value="1"/>
</dbReference>
<proteinExistence type="predicted"/>
<organism evidence="2 3">
    <name type="scientific">Alienimonas chondri</name>
    <dbReference type="NCBI Taxonomy" id="2681879"/>
    <lineage>
        <taxon>Bacteria</taxon>
        <taxon>Pseudomonadati</taxon>
        <taxon>Planctomycetota</taxon>
        <taxon>Planctomycetia</taxon>
        <taxon>Planctomycetales</taxon>
        <taxon>Planctomycetaceae</taxon>
        <taxon>Alienimonas</taxon>
    </lineage>
</organism>
<reference evidence="2 3" key="1">
    <citation type="journal article" date="2020" name="Syst. Appl. Microbiol.">
        <title>Alienimonas chondri sp. nov., a novel planctomycete isolated from the biofilm of the red alga Chondrus crispus.</title>
        <authorList>
            <person name="Vitorino I."/>
            <person name="Albuquerque L."/>
            <person name="Wiegand S."/>
            <person name="Kallscheuer N."/>
            <person name="da Costa M.S."/>
            <person name="Lobo-da-Cunha A."/>
            <person name="Jogler C."/>
            <person name="Lage O.M."/>
        </authorList>
    </citation>
    <scope>NUCLEOTIDE SEQUENCE [LARGE SCALE GENOMIC DNA]</scope>
    <source>
        <strain evidence="2 3">LzC2</strain>
    </source>
</reference>
<name>A0ABX1V9P5_9PLAN</name>
<protein>
    <recommendedName>
        <fullName evidence="1">Biotin-protein ligase N-terminal domain-containing protein</fullName>
    </recommendedName>
</protein>
<gene>
    <name evidence="2" type="ORF">LzC2_01630</name>
</gene>
<dbReference type="Gene3D" id="3.40.50.880">
    <property type="match status" value="1"/>
</dbReference>
<feature type="domain" description="Biotin-protein ligase N-terminal" evidence="1">
    <location>
        <begin position="72"/>
        <end position="124"/>
    </location>
</feature>
<dbReference type="SUPFAM" id="SSF52317">
    <property type="entry name" value="Class I glutamine amidotransferase-like"/>
    <property type="match status" value="1"/>
</dbReference>
<dbReference type="EMBL" id="WTPX01000003">
    <property type="protein sequence ID" value="NNJ24113.1"/>
    <property type="molecule type" value="Genomic_DNA"/>
</dbReference>
<dbReference type="Proteomes" id="UP000609651">
    <property type="component" value="Unassembled WGS sequence"/>
</dbReference>
<comment type="caution">
    <text evidence="2">The sequence shown here is derived from an EMBL/GenBank/DDBJ whole genome shotgun (WGS) entry which is preliminary data.</text>
</comment>
<dbReference type="Pfam" id="PF09825">
    <property type="entry name" value="BPL_N"/>
    <property type="match status" value="1"/>
</dbReference>
<keyword evidence="3" id="KW-1185">Reference proteome</keyword>
<accession>A0ABX1V9P5</accession>
<evidence type="ECO:0000259" key="1">
    <source>
        <dbReference type="Pfam" id="PF09825"/>
    </source>
</evidence>
<dbReference type="InterPro" id="IPR019197">
    <property type="entry name" value="Biotin-prot_ligase_N"/>
</dbReference>
<evidence type="ECO:0000313" key="3">
    <source>
        <dbReference type="Proteomes" id="UP000609651"/>
    </source>
</evidence>
<sequence>MMFAATLCLAAFCLAPPGEIEPGPLRIALYTDTGTGGDIDGLAEMLAETPGVVVTRVGALSIRTGVLDDFDLVIHPGGSGSKQGKALREEGREQVREFIREGGGMIGICAGAYLATSDYDWSLHVLDAKVLDRAHWARGKGNVTLAFTRSGRTLLGVPGPEGEIRYAQGPLLAPGGVDDLPDYQELATFKTEVHKDGVPGGVMPGTTAVAAGEFGDGRVVCFSPHPEAREETREMLRKALFWSARRTSSAQYPGDEVARNWTPVRAAEELIHFEAGDLPIILSAPHGGRALVPGVPERTGEAFQPGVGEDTGKYKFVTSRDTRVDQLALLVADGLEQRTGKRPSLVVARFSRKYIDANRPRGAGVEHPLALPAYDLYHQKLDDLIRRQQGRGLLLDIHGQSAEKDSVFRGTRSGVTAGAPYQAGEEVESPGKRPIHLRLADAMKSNGFAMLPEGDGPESRYTGGWIVWDHGAQQEDGIPSIQLEYGTKLRKTTAIQATADATVDAILALNLPGVQAKE</sequence>
<dbReference type="InterPro" id="IPR029062">
    <property type="entry name" value="Class_I_gatase-like"/>
</dbReference>